<dbReference type="Gene3D" id="3.40.630.30">
    <property type="match status" value="1"/>
</dbReference>
<comment type="caution">
    <text evidence="2">The sequence shown here is derived from an EMBL/GenBank/DDBJ whole genome shotgun (WGS) entry which is preliminary data.</text>
</comment>
<dbReference type="GO" id="GO:0016747">
    <property type="term" value="F:acyltransferase activity, transferring groups other than amino-acyl groups"/>
    <property type="evidence" value="ECO:0007669"/>
    <property type="project" value="InterPro"/>
</dbReference>
<evidence type="ECO:0000313" key="3">
    <source>
        <dbReference type="Proteomes" id="UP000216475"/>
    </source>
</evidence>
<sequence>MNISKDGMDNEIKEMANLLMEGFGGKLGTLKLPGKETEFMLRCLADHIMKNHWDNLIIIRDKEIQGTLFIKPKKWNVSEISTRLFKKLRLRSLLKASIFLLMLDHSTKRKEIHIDFLVVSESNRGIGIGARLIETLKSRVEADQYITLFVSATNVAARRLYEKQDFQVKRKGTSVIGASFHGIRNWCFMEWRGSCI</sequence>
<evidence type="ECO:0000259" key="1">
    <source>
        <dbReference type="PROSITE" id="PS51186"/>
    </source>
</evidence>
<dbReference type="InterPro" id="IPR000182">
    <property type="entry name" value="GNAT_dom"/>
</dbReference>
<dbReference type="Pfam" id="PF13673">
    <property type="entry name" value="Acetyltransf_10"/>
    <property type="match status" value="1"/>
</dbReference>
<feature type="domain" description="N-acetyltransferase" evidence="1">
    <location>
        <begin position="1"/>
        <end position="194"/>
    </location>
</feature>
<dbReference type="InterPro" id="IPR016181">
    <property type="entry name" value="Acyl_CoA_acyltransferase"/>
</dbReference>
<dbReference type="Proteomes" id="UP000216475">
    <property type="component" value="Unassembled WGS sequence"/>
</dbReference>
<organism evidence="2 3">
    <name type="scientific">Terribacillus saccharophilus</name>
    <dbReference type="NCBI Taxonomy" id="361277"/>
    <lineage>
        <taxon>Bacteria</taxon>
        <taxon>Bacillati</taxon>
        <taxon>Bacillota</taxon>
        <taxon>Bacilli</taxon>
        <taxon>Bacillales</taxon>
        <taxon>Bacillaceae</taxon>
        <taxon>Terribacillus</taxon>
    </lineage>
</organism>
<dbReference type="PROSITE" id="PS51186">
    <property type="entry name" value="GNAT"/>
    <property type="match status" value="1"/>
</dbReference>
<accession>A0A268HDI9</accession>
<proteinExistence type="predicted"/>
<dbReference type="AlphaFoldDB" id="A0A268HDI9"/>
<dbReference type="SUPFAM" id="SSF55729">
    <property type="entry name" value="Acyl-CoA N-acyltransferases (Nat)"/>
    <property type="match status" value="1"/>
</dbReference>
<evidence type="ECO:0000313" key="2">
    <source>
        <dbReference type="EMBL" id="PAE07945.1"/>
    </source>
</evidence>
<reference evidence="2 3" key="1">
    <citation type="submission" date="2017-07" db="EMBL/GenBank/DDBJ databases">
        <title>Isolation and whole genome analysis of endospore-forming bacteria from heroin.</title>
        <authorList>
            <person name="Kalinowski J."/>
            <person name="Ahrens B."/>
            <person name="Al-Dilaimi A."/>
            <person name="Winkler A."/>
            <person name="Wibberg D."/>
            <person name="Schleenbecker U."/>
            <person name="Ruckert C."/>
            <person name="Wolfel R."/>
            <person name="Grass G."/>
        </authorList>
    </citation>
    <scope>NUCLEOTIDE SEQUENCE [LARGE SCALE GENOMIC DNA]</scope>
    <source>
        <strain evidence="2 3">7509</strain>
    </source>
</reference>
<name>A0A268HDI9_9BACI</name>
<dbReference type="CDD" id="cd04301">
    <property type="entry name" value="NAT_SF"/>
    <property type="match status" value="1"/>
</dbReference>
<dbReference type="RefSeq" id="WP_095269961.1">
    <property type="nucleotide sequence ID" value="NZ_NPBH01000031.1"/>
</dbReference>
<gene>
    <name evidence="2" type="ORF">CHI12_08885</name>
</gene>
<protein>
    <recommendedName>
        <fullName evidence="1">N-acetyltransferase domain-containing protein</fullName>
    </recommendedName>
</protein>
<dbReference type="EMBL" id="NPBH01000031">
    <property type="protein sequence ID" value="PAE07945.1"/>
    <property type="molecule type" value="Genomic_DNA"/>
</dbReference>